<keyword evidence="4" id="KW-1185">Reference proteome</keyword>
<accession>A0A3G9ITK3</accession>
<dbReference type="SUPFAM" id="SSF53448">
    <property type="entry name" value="Nucleotide-diphospho-sugar transferases"/>
    <property type="match status" value="1"/>
</dbReference>
<dbReference type="PANTHER" id="PTHR46390:SF1">
    <property type="entry name" value="MANNOSE-1-PHOSPHATE GUANYLYLTRANSFERASE"/>
    <property type="match status" value="1"/>
</dbReference>
<dbReference type="Pfam" id="PF22640">
    <property type="entry name" value="ManC_GMP_beta-helix"/>
    <property type="match status" value="1"/>
</dbReference>
<sequence length="340" mass="37782">MNIVIMAGGKGTRFWPRSVDNLPKQFLNFHSQQTLIQETAARFQQLVSADHLFIASPERYLPLLDEQLPLFPKQQLIVEPEQKDTAACIALAAFQFLNANNDEAIVFVPSDQHVANEPAFLHAIKLAADTAEMEDAIVTLGITPSRPEVGFGYLKTAESSDHLPPSVLQVVRFLEKPSEERARQLLQEPGMYWNSGIFVCRPSTIARCIQLFQPDIWNSLLQYPLDPAAAYALMPKLSIDYAVMEKVETMYCIPVDCGWDDIGSWAAVSRHSLADVDSNVSQGTVSLIGSTGNTVFTDDDKQVLIIGVHDLIIVSTSNGLLICSKTEEPRLKTWLNQTPR</sequence>
<evidence type="ECO:0000313" key="3">
    <source>
        <dbReference type="EMBL" id="BBH21716.1"/>
    </source>
</evidence>
<reference evidence="3 4" key="1">
    <citation type="submission" date="2018-11" db="EMBL/GenBank/DDBJ databases">
        <title>Complete genome sequence of Paenibacillus baekrokdamisoli strain KCTC 33723.</title>
        <authorList>
            <person name="Kang S.W."/>
            <person name="Lee K.C."/>
            <person name="Kim K.K."/>
            <person name="Kim J.S."/>
            <person name="Kim D.S."/>
            <person name="Ko S.H."/>
            <person name="Yang S.H."/>
            <person name="Lee J.S."/>
        </authorList>
    </citation>
    <scope>NUCLEOTIDE SEQUENCE [LARGE SCALE GENOMIC DNA]</scope>
    <source>
        <strain evidence="3 4">KCTC 33723</strain>
    </source>
</reference>
<dbReference type="AlphaFoldDB" id="A0A3G9ITK3"/>
<name>A0A3G9ITK3_9BACL</name>
<dbReference type="RefSeq" id="WP_125658650.1">
    <property type="nucleotide sequence ID" value="NZ_AP019308.1"/>
</dbReference>
<dbReference type="InterPro" id="IPR005835">
    <property type="entry name" value="NTP_transferase_dom"/>
</dbReference>
<proteinExistence type="predicted"/>
<protein>
    <submittedName>
        <fullName evidence="3">Mannose-1-phosphate guanylyltransferase</fullName>
    </submittedName>
</protein>
<feature type="domain" description="MannoseP isomerase/GMP-like beta-helix" evidence="2">
    <location>
        <begin position="291"/>
        <end position="326"/>
    </location>
</feature>
<dbReference type="KEGG" id="pbk:Back11_30610"/>
<dbReference type="InterPro" id="IPR051161">
    <property type="entry name" value="Mannose-6P_isomerase_type2"/>
</dbReference>
<dbReference type="PANTHER" id="PTHR46390">
    <property type="entry name" value="MANNOSE-1-PHOSPHATE GUANYLYLTRANSFERASE"/>
    <property type="match status" value="1"/>
</dbReference>
<dbReference type="Gene3D" id="3.90.550.10">
    <property type="entry name" value="Spore Coat Polysaccharide Biosynthesis Protein SpsA, Chain A"/>
    <property type="match status" value="1"/>
</dbReference>
<dbReference type="Proteomes" id="UP000275368">
    <property type="component" value="Chromosome"/>
</dbReference>
<keyword evidence="3" id="KW-0548">Nucleotidyltransferase</keyword>
<dbReference type="Pfam" id="PF00483">
    <property type="entry name" value="NTP_transferase"/>
    <property type="match status" value="1"/>
</dbReference>
<dbReference type="InterPro" id="IPR054566">
    <property type="entry name" value="ManC/GMP-like_b-helix"/>
</dbReference>
<keyword evidence="3" id="KW-0808">Transferase</keyword>
<dbReference type="InterPro" id="IPR049577">
    <property type="entry name" value="GMPP_N"/>
</dbReference>
<dbReference type="InterPro" id="IPR029044">
    <property type="entry name" value="Nucleotide-diphossugar_trans"/>
</dbReference>
<evidence type="ECO:0000313" key="4">
    <source>
        <dbReference type="Proteomes" id="UP000275368"/>
    </source>
</evidence>
<evidence type="ECO:0000259" key="2">
    <source>
        <dbReference type="Pfam" id="PF22640"/>
    </source>
</evidence>
<dbReference type="SUPFAM" id="SSF159283">
    <property type="entry name" value="Guanosine diphospho-D-mannose pyrophosphorylase/mannose-6-phosphate isomerase linker domain"/>
    <property type="match status" value="1"/>
</dbReference>
<dbReference type="GO" id="GO:0004475">
    <property type="term" value="F:mannose-1-phosphate guanylyltransferase (GTP) activity"/>
    <property type="evidence" value="ECO:0007669"/>
    <property type="project" value="InterPro"/>
</dbReference>
<dbReference type="CDD" id="cd02509">
    <property type="entry name" value="GDP-M1P_Guanylyltransferase"/>
    <property type="match status" value="1"/>
</dbReference>
<feature type="domain" description="Nucleotidyl transferase" evidence="1">
    <location>
        <begin position="4"/>
        <end position="271"/>
    </location>
</feature>
<gene>
    <name evidence="3" type="ORF">Back11_30610</name>
</gene>
<dbReference type="OrthoDB" id="9806359at2"/>
<evidence type="ECO:0000259" key="1">
    <source>
        <dbReference type="Pfam" id="PF00483"/>
    </source>
</evidence>
<dbReference type="GO" id="GO:0009298">
    <property type="term" value="P:GDP-mannose biosynthetic process"/>
    <property type="evidence" value="ECO:0007669"/>
    <property type="project" value="TreeGrafter"/>
</dbReference>
<dbReference type="EMBL" id="AP019308">
    <property type="protein sequence ID" value="BBH21716.1"/>
    <property type="molecule type" value="Genomic_DNA"/>
</dbReference>
<organism evidence="3 4">
    <name type="scientific">Paenibacillus baekrokdamisoli</name>
    <dbReference type="NCBI Taxonomy" id="1712516"/>
    <lineage>
        <taxon>Bacteria</taxon>
        <taxon>Bacillati</taxon>
        <taxon>Bacillota</taxon>
        <taxon>Bacilli</taxon>
        <taxon>Bacillales</taxon>
        <taxon>Paenibacillaceae</taxon>
        <taxon>Paenibacillus</taxon>
    </lineage>
</organism>